<dbReference type="EMBL" id="BT086123">
    <property type="protein sequence ID" value="ACR36476.1"/>
    <property type="molecule type" value="mRNA"/>
</dbReference>
<proteinExistence type="evidence at transcript level"/>
<reference evidence="2" key="1">
    <citation type="journal article" date="2009" name="PLoS Genet.">
        <title>Sequencing, mapping, and analysis of 27,455 maize full-length cDNAs.</title>
        <authorList>
            <person name="Soderlund C."/>
            <person name="Descour A."/>
            <person name="Kudrna D."/>
            <person name="Bomhoff M."/>
            <person name="Boyd L."/>
            <person name="Currie J."/>
            <person name="Angelova A."/>
            <person name="Collura K."/>
            <person name="Wissotski M."/>
            <person name="Ashley E."/>
            <person name="Morrow D."/>
            <person name="Fernandes J."/>
            <person name="Walbot V."/>
            <person name="Yu Y."/>
        </authorList>
    </citation>
    <scope>NUCLEOTIDE SEQUENCE</scope>
    <source>
        <strain evidence="2">B73</strain>
    </source>
</reference>
<dbReference type="AlphaFoldDB" id="C4J5M6"/>
<protein>
    <submittedName>
        <fullName evidence="2">Uncharacterized protein</fullName>
    </submittedName>
</protein>
<name>C4J5M6_MAIZE</name>
<sequence length="142" mass="15841">MSSKDQFAARCRWHQQFGYYSPERTKIIIIITPKRYNYYYVMETSRWHISRCSPSGTCLSWHHRSRPHQCSDRAGPASWPLRAPAGPSALPPRSQGALAMSSAPSSAEPGHRRTTHAMGSETGSLHSGSELPPPRTVHQKGT</sequence>
<reference evidence="2" key="2">
    <citation type="submission" date="2012-06" db="EMBL/GenBank/DDBJ databases">
        <authorList>
            <person name="Yu Y."/>
            <person name="Currie J."/>
            <person name="Lomeli R."/>
            <person name="Angelova A."/>
            <person name="Collura K."/>
            <person name="Wissotski M."/>
            <person name="Campos D."/>
            <person name="Kudrna D."/>
            <person name="Golser W."/>
            <person name="Ashely E."/>
            <person name="Descour A."/>
            <person name="Fernandes J."/>
            <person name="Soderlund C."/>
            <person name="Walbot V."/>
        </authorList>
    </citation>
    <scope>NUCLEOTIDE SEQUENCE</scope>
    <source>
        <strain evidence="2">B73</strain>
    </source>
</reference>
<evidence type="ECO:0000313" key="2">
    <source>
        <dbReference type="EMBL" id="ACR36476.1"/>
    </source>
</evidence>
<accession>C4J5M6</accession>
<feature type="region of interest" description="Disordered" evidence="1">
    <location>
        <begin position="63"/>
        <end position="142"/>
    </location>
</feature>
<organism evidence="2">
    <name type="scientific">Zea mays</name>
    <name type="common">Maize</name>
    <dbReference type="NCBI Taxonomy" id="4577"/>
    <lineage>
        <taxon>Eukaryota</taxon>
        <taxon>Viridiplantae</taxon>
        <taxon>Streptophyta</taxon>
        <taxon>Embryophyta</taxon>
        <taxon>Tracheophyta</taxon>
        <taxon>Spermatophyta</taxon>
        <taxon>Magnoliopsida</taxon>
        <taxon>Liliopsida</taxon>
        <taxon>Poales</taxon>
        <taxon>Poaceae</taxon>
        <taxon>PACMAD clade</taxon>
        <taxon>Panicoideae</taxon>
        <taxon>Andropogonodae</taxon>
        <taxon>Andropogoneae</taxon>
        <taxon>Tripsacinae</taxon>
        <taxon>Zea</taxon>
    </lineage>
</organism>
<evidence type="ECO:0000256" key="1">
    <source>
        <dbReference type="SAM" id="MobiDB-lite"/>
    </source>
</evidence>